<keyword evidence="7 8" id="KW-0472">Membrane</keyword>
<dbReference type="GO" id="GO:0005886">
    <property type="term" value="C:plasma membrane"/>
    <property type="evidence" value="ECO:0007669"/>
    <property type="project" value="UniProtKB-SubCell"/>
</dbReference>
<accession>A0A5C4T7T2</accession>
<evidence type="ECO:0000256" key="2">
    <source>
        <dbReference type="ARBA" id="ARBA00005417"/>
    </source>
</evidence>
<evidence type="ECO:0000313" key="12">
    <source>
        <dbReference type="Proteomes" id="UP000307943"/>
    </source>
</evidence>
<dbReference type="Gene3D" id="1.20.1560.10">
    <property type="entry name" value="ABC transporter type 1, transmembrane domain"/>
    <property type="match status" value="1"/>
</dbReference>
<feature type="transmembrane region" description="Helical" evidence="8">
    <location>
        <begin position="290"/>
        <end position="311"/>
    </location>
</feature>
<dbReference type="PROSITE" id="PS50893">
    <property type="entry name" value="ABC_TRANSPORTER_2"/>
    <property type="match status" value="1"/>
</dbReference>
<keyword evidence="6 8" id="KW-1133">Transmembrane helix</keyword>
<dbReference type="GO" id="GO:0015421">
    <property type="term" value="F:ABC-type oligopeptide transporter activity"/>
    <property type="evidence" value="ECO:0007669"/>
    <property type="project" value="TreeGrafter"/>
</dbReference>
<dbReference type="InterPro" id="IPR011527">
    <property type="entry name" value="ABC1_TM_dom"/>
</dbReference>
<keyword evidence="5 11" id="KW-0067">ATP-binding</keyword>
<proteinExistence type="inferred from homology"/>
<dbReference type="PROSITE" id="PS00211">
    <property type="entry name" value="ABC_TRANSPORTER_1"/>
    <property type="match status" value="1"/>
</dbReference>
<dbReference type="PANTHER" id="PTHR43394:SF7">
    <property type="entry name" value="ABC TRANSPORTER B FAMILY MEMBER 28"/>
    <property type="match status" value="1"/>
</dbReference>
<dbReference type="SUPFAM" id="SSF90123">
    <property type="entry name" value="ABC transporter transmembrane region"/>
    <property type="match status" value="1"/>
</dbReference>
<evidence type="ECO:0000256" key="4">
    <source>
        <dbReference type="ARBA" id="ARBA00022741"/>
    </source>
</evidence>
<protein>
    <submittedName>
        <fullName evidence="11">ABC transporter ATP-binding protein</fullName>
    </submittedName>
</protein>
<dbReference type="SMART" id="SM00382">
    <property type="entry name" value="AAA"/>
    <property type="match status" value="1"/>
</dbReference>
<keyword evidence="12" id="KW-1185">Reference proteome</keyword>
<dbReference type="Proteomes" id="UP000307943">
    <property type="component" value="Unassembled WGS sequence"/>
</dbReference>
<gene>
    <name evidence="11" type="ORF">FE784_20590</name>
</gene>
<organism evidence="11 12">
    <name type="scientific">Paenibacillus hemerocallicola</name>
    <dbReference type="NCBI Taxonomy" id="1172614"/>
    <lineage>
        <taxon>Bacteria</taxon>
        <taxon>Bacillati</taxon>
        <taxon>Bacillota</taxon>
        <taxon>Bacilli</taxon>
        <taxon>Bacillales</taxon>
        <taxon>Paenibacillaceae</taxon>
        <taxon>Paenibacillus</taxon>
    </lineage>
</organism>
<feature type="transmembrane region" description="Helical" evidence="8">
    <location>
        <begin position="266"/>
        <end position="284"/>
    </location>
</feature>
<evidence type="ECO:0000256" key="1">
    <source>
        <dbReference type="ARBA" id="ARBA00004651"/>
    </source>
</evidence>
<comment type="caution">
    <text evidence="11">The sequence shown here is derived from an EMBL/GenBank/DDBJ whole genome shotgun (WGS) entry which is preliminary data.</text>
</comment>
<dbReference type="AlphaFoldDB" id="A0A5C4T7T2"/>
<dbReference type="InterPro" id="IPR017871">
    <property type="entry name" value="ABC_transporter-like_CS"/>
</dbReference>
<keyword evidence="3 8" id="KW-0812">Transmembrane</keyword>
<feature type="domain" description="ABC transmembrane type-1" evidence="10">
    <location>
        <begin position="37"/>
        <end position="316"/>
    </location>
</feature>
<comment type="similarity">
    <text evidence="2">Belongs to the ABC transporter superfamily.</text>
</comment>
<dbReference type="OrthoDB" id="9762778at2"/>
<keyword evidence="4" id="KW-0547">Nucleotide-binding</keyword>
<feature type="transmembrane region" description="Helical" evidence="8">
    <location>
        <begin position="36"/>
        <end position="57"/>
    </location>
</feature>
<sequence>MSSSKRQTAALNGAGSGMLSVYGWVIAYLGRYKWHVALFIGCGVVASVIELSIPKFIQFFIDQVLPGRNIPLFAQLLSVLCLCFIMLFIVKAFRNVLQRIFQEKTARDLQLGLLAQLRRLGFSYYEQHPTGETLALFNTEVAAVQQIYRRYFPTIIQGSLTFGIAFVFAAQIHFILTISIVPFFLSYYMIGPYFEKKAALIGREAQQKRTEANKKLYDSFSAILELRAFGAQQWDLRRLLAKFTSFHEVLLAQYLNAYLRGTVRRVTTYFGALFLFVYGVHLVRNGEMSVGEFVAFASYYFLIMGDLTRIVTMTTEQRLLLHQAEKLYRFMHEEPEAAEPARPVVLPAIRGEIRFRDVYFGYPQFPAVIRGFELHIRSGEKVALVGTSGNGKSTLLKLVGRFYDPQQGEILLDGAPLPELSFSQLRGAIGFVFQETYLYGTSVMENIRFGRPEASDEQVMAAAQAAYAHDFIVQMPQGYDTLVGERGIKLSGGQKQRIAIARMFVKNPSIVLLDEATSALDNTSEIEVQKALDALLEGRTTIAVAHRLSTVRDYDRIVVMDGGRNVEEGTYRQLLERKGMFYRLAEGETADANMAGEAG</sequence>
<feature type="transmembrane region" description="Helical" evidence="8">
    <location>
        <begin position="69"/>
        <end position="90"/>
    </location>
</feature>
<evidence type="ECO:0000256" key="5">
    <source>
        <dbReference type="ARBA" id="ARBA00022840"/>
    </source>
</evidence>
<dbReference type="InterPro" id="IPR027417">
    <property type="entry name" value="P-loop_NTPase"/>
</dbReference>
<dbReference type="EMBL" id="VDCQ01000030">
    <property type="protein sequence ID" value="TNJ64369.1"/>
    <property type="molecule type" value="Genomic_DNA"/>
</dbReference>
<dbReference type="Gene3D" id="3.40.50.300">
    <property type="entry name" value="P-loop containing nucleotide triphosphate hydrolases"/>
    <property type="match status" value="1"/>
</dbReference>
<evidence type="ECO:0000256" key="8">
    <source>
        <dbReference type="SAM" id="Phobius"/>
    </source>
</evidence>
<evidence type="ECO:0000259" key="10">
    <source>
        <dbReference type="PROSITE" id="PS50929"/>
    </source>
</evidence>
<dbReference type="PROSITE" id="PS50929">
    <property type="entry name" value="ABC_TM1F"/>
    <property type="match status" value="1"/>
</dbReference>
<dbReference type="GO" id="GO:0016887">
    <property type="term" value="F:ATP hydrolysis activity"/>
    <property type="evidence" value="ECO:0007669"/>
    <property type="project" value="InterPro"/>
</dbReference>
<name>A0A5C4T7T2_9BACL</name>
<evidence type="ECO:0000313" key="11">
    <source>
        <dbReference type="EMBL" id="TNJ64369.1"/>
    </source>
</evidence>
<evidence type="ECO:0000256" key="7">
    <source>
        <dbReference type="ARBA" id="ARBA00023136"/>
    </source>
</evidence>
<dbReference type="FunFam" id="3.40.50.300:FF:000218">
    <property type="entry name" value="Multidrug ABC transporter ATP-binding protein"/>
    <property type="match status" value="1"/>
</dbReference>
<feature type="transmembrane region" description="Helical" evidence="8">
    <location>
        <begin position="160"/>
        <end position="188"/>
    </location>
</feature>
<dbReference type="GO" id="GO:0005524">
    <property type="term" value="F:ATP binding"/>
    <property type="evidence" value="ECO:0007669"/>
    <property type="project" value="UniProtKB-KW"/>
</dbReference>
<evidence type="ECO:0000256" key="6">
    <source>
        <dbReference type="ARBA" id="ARBA00022989"/>
    </source>
</evidence>
<dbReference type="PANTHER" id="PTHR43394">
    <property type="entry name" value="ATP-DEPENDENT PERMEASE MDL1, MITOCHONDRIAL"/>
    <property type="match status" value="1"/>
</dbReference>
<feature type="transmembrane region" description="Helical" evidence="8">
    <location>
        <begin position="9"/>
        <end position="30"/>
    </location>
</feature>
<dbReference type="GO" id="GO:0090374">
    <property type="term" value="P:oligopeptide export from mitochondrion"/>
    <property type="evidence" value="ECO:0007669"/>
    <property type="project" value="TreeGrafter"/>
</dbReference>
<dbReference type="InterPro" id="IPR036640">
    <property type="entry name" value="ABC1_TM_sf"/>
</dbReference>
<dbReference type="Pfam" id="PF00005">
    <property type="entry name" value="ABC_tran"/>
    <property type="match status" value="1"/>
</dbReference>
<dbReference type="InterPro" id="IPR003593">
    <property type="entry name" value="AAA+_ATPase"/>
</dbReference>
<dbReference type="CDD" id="cd07346">
    <property type="entry name" value="ABC_6TM_exporters"/>
    <property type="match status" value="1"/>
</dbReference>
<dbReference type="InterPro" id="IPR003439">
    <property type="entry name" value="ABC_transporter-like_ATP-bd"/>
</dbReference>
<dbReference type="Pfam" id="PF00664">
    <property type="entry name" value="ABC_membrane"/>
    <property type="match status" value="1"/>
</dbReference>
<evidence type="ECO:0000259" key="9">
    <source>
        <dbReference type="PROSITE" id="PS50893"/>
    </source>
</evidence>
<dbReference type="RefSeq" id="WP_139604115.1">
    <property type="nucleotide sequence ID" value="NZ_VDCQ01000030.1"/>
</dbReference>
<evidence type="ECO:0000256" key="3">
    <source>
        <dbReference type="ARBA" id="ARBA00022692"/>
    </source>
</evidence>
<feature type="domain" description="ABC transporter" evidence="9">
    <location>
        <begin position="353"/>
        <end position="587"/>
    </location>
</feature>
<dbReference type="SUPFAM" id="SSF52540">
    <property type="entry name" value="P-loop containing nucleoside triphosphate hydrolases"/>
    <property type="match status" value="1"/>
</dbReference>
<dbReference type="InterPro" id="IPR039421">
    <property type="entry name" value="Type_1_exporter"/>
</dbReference>
<reference evidence="11 12" key="1">
    <citation type="submission" date="2019-05" db="EMBL/GenBank/DDBJ databases">
        <title>We sequenced the genome of Paenibacillus hemerocallicola KCTC 33185 for further insight into its adaptation and study the phylogeny of Paenibacillus.</title>
        <authorList>
            <person name="Narsing Rao M.P."/>
        </authorList>
    </citation>
    <scope>NUCLEOTIDE SEQUENCE [LARGE SCALE GENOMIC DNA]</scope>
    <source>
        <strain evidence="11 12">KCTC 33185</strain>
    </source>
</reference>
<comment type="subcellular location">
    <subcellularLocation>
        <location evidence="1">Cell membrane</location>
        <topology evidence="1">Multi-pass membrane protein</topology>
    </subcellularLocation>
</comment>